<dbReference type="InterPro" id="IPR038604">
    <property type="entry name" value="HopJ_sf"/>
</dbReference>
<name>A0A4U1C9W1_9SPHI</name>
<dbReference type="Pfam" id="PF08888">
    <property type="entry name" value="HopJ"/>
    <property type="match status" value="1"/>
</dbReference>
<comment type="caution">
    <text evidence="1">The sequence shown here is derived from an EMBL/GenBank/DDBJ whole genome shotgun (WGS) entry which is preliminary data.</text>
</comment>
<dbReference type="OrthoDB" id="9790826at2"/>
<evidence type="ECO:0000313" key="2">
    <source>
        <dbReference type="Proteomes" id="UP000310477"/>
    </source>
</evidence>
<sequence length="111" mass="12445">MNTTLTNLLNDLKSATVSFTSVIEQIEKEYTHQPTAFKNGDVYNEANENQGSAKVFTYAKLHNLSEAETLLLFAEHYQAVLADPKGTNHQNIRQFMQHGWAGISFEGKPLS</sequence>
<gene>
    <name evidence="1" type="ORF">FA045_04965</name>
</gene>
<accession>A0A4U1C9W1</accession>
<keyword evidence="2" id="KW-1185">Reference proteome</keyword>
<reference evidence="1 2" key="1">
    <citation type="submission" date="2019-04" db="EMBL/GenBank/DDBJ databases">
        <title>Pedobacter sp. AR-2-6 sp. nov., isolated from Arctic soil.</title>
        <authorList>
            <person name="Dahal R.H."/>
            <person name="Kim D.-U."/>
        </authorList>
    </citation>
    <scope>NUCLEOTIDE SEQUENCE [LARGE SCALE GENOMIC DNA]</scope>
    <source>
        <strain evidence="1 2">AR-2-6</strain>
    </source>
</reference>
<proteinExistence type="predicted"/>
<organism evidence="1 2">
    <name type="scientific">Pedobacter cryotolerans</name>
    <dbReference type="NCBI Taxonomy" id="2571270"/>
    <lineage>
        <taxon>Bacteria</taxon>
        <taxon>Pseudomonadati</taxon>
        <taxon>Bacteroidota</taxon>
        <taxon>Sphingobacteriia</taxon>
        <taxon>Sphingobacteriales</taxon>
        <taxon>Sphingobacteriaceae</taxon>
        <taxon>Pedobacter</taxon>
    </lineage>
</organism>
<dbReference type="EMBL" id="SWBO01000002">
    <property type="protein sequence ID" value="TKC02628.1"/>
    <property type="molecule type" value="Genomic_DNA"/>
</dbReference>
<dbReference type="Gene3D" id="3.20.160.10">
    <property type="entry name" value="vpa0580 domain like"/>
    <property type="match status" value="1"/>
</dbReference>
<dbReference type="AlphaFoldDB" id="A0A4U1C9W1"/>
<protein>
    <submittedName>
        <fullName evidence="1">HopJ type III effector protein</fullName>
    </submittedName>
</protein>
<dbReference type="RefSeq" id="WP_136875077.1">
    <property type="nucleotide sequence ID" value="NZ_SWBO01000002.1"/>
</dbReference>
<evidence type="ECO:0000313" key="1">
    <source>
        <dbReference type="EMBL" id="TKC02628.1"/>
    </source>
</evidence>
<dbReference type="InterPro" id="IPR014984">
    <property type="entry name" value="HopJ"/>
</dbReference>
<dbReference type="Proteomes" id="UP000310477">
    <property type="component" value="Unassembled WGS sequence"/>
</dbReference>